<dbReference type="Pfam" id="PF04386">
    <property type="entry name" value="SspB"/>
    <property type="match status" value="1"/>
</dbReference>
<feature type="compositionally biased region" description="Acidic residues" evidence="1">
    <location>
        <begin position="132"/>
        <end position="144"/>
    </location>
</feature>
<organism evidence="2 3">
    <name type="scientific">Caenispirillum salinarum AK4</name>
    <dbReference type="NCBI Taxonomy" id="1238182"/>
    <lineage>
        <taxon>Bacteria</taxon>
        <taxon>Pseudomonadati</taxon>
        <taxon>Pseudomonadota</taxon>
        <taxon>Alphaproteobacteria</taxon>
        <taxon>Rhodospirillales</taxon>
        <taxon>Novispirillaceae</taxon>
        <taxon>Caenispirillum</taxon>
    </lineage>
</organism>
<dbReference type="SUPFAM" id="SSF101738">
    <property type="entry name" value="SspB-like"/>
    <property type="match status" value="1"/>
</dbReference>
<dbReference type="PATRIC" id="fig|1238182.3.peg.3792"/>
<dbReference type="STRING" id="1238182.C882_1838"/>
<dbReference type="eggNOG" id="COG3814">
    <property type="taxonomic scope" value="Bacteria"/>
</dbReference>
<protein>
    <recommendedName>
        <fullName evidence="4">Stringent starvation protein B</fullName>
    </recommendedName>
</protein>
<comment type="caution">
    <text evidence="2">The sequence shown here is derived from an EMBL/GenBank/DDBJ whole genome shotgun (WGS) entry which is preliminary data.</text>
</comment>
<dbReference type="Gene3D" id="2.30.30.220">
    <property type="entry name" value="SspB-like"/>
    <property type="match status" value="1"/>
</dbReference>
<dbReference type="Proteomes" id="UP000009881">
    <property type="component" value="Unassembled WGS sequence"/>
</dbReference>
<gene>
    <name evidence="2" type="ORF">C882_1838</name>
</gene>
<evidence type="ECO:0000256" key="1">
    <source>
        <dbReference type="SAM" id="MobiDB-lite"/>
    </source>
</evidence>
<proteinExistence type="predicted"/>
<dbReference type="InterPro" id="IPR036760">
    <property type="entry name" value="SspB-like_sf"/>
</dbReference>
<name>K9HF78_9PROT</name>
<accession>K9HF78</accession>
<feature type="region of interest" description="Disordered" evidence="1">
    <location>
        <begin position="132"/>
        <end position="185"/>
    </location>
</feature>
<feature type="compositionally biased region" description="Basic and acidic residues" evidence="1">
    <location>
        <begin position="145"/>
        <end position="156"/>
    </location>
</feature>
<dbReference type="InterPro" id="IPR007481">
    <property type="entry name" value="SspB"/>
</dbReference>
<sequence>MTEHDDIPGFNYEEMVEDALRGVLRRALEITAAEGLPGEHHFYITFSTEAPGVNIPDRLRAQHPETMTIVLQHQYHDLLVSQDMFSVRLSFGGKLETLEIPFSAVTAFADPHAKFGLQFQLGILDDEDDSDLGDFEGFDDEDADVLLHDPSSDERPAAGPGAGGDSGDEDKGGDNVVTLDAFRKK</sequence>
<evidence type="ECO:0000313" key="3">
    <source>
        <dbReference type="Proteomes" id="UP000009881"/>
    </source>
</evidence>
<dbReference type="EMBL" id="ANHY01000020">
    <property type="protein sequence ID" value="EKV27336.1"/>
    <property type="molecule type" value="Genomic_DNA"/>
</dbReference>
<keyword evidence="3" id="KW-1185">Reference proteome</keyword>
<evidence type="ECO:0008006" key="4">
    <source>
        <dbReference type="Google" id="ProtNLM"/>
    </source>
</evidence>
<reference evidence="2 3" key="1">
    <citation type="journal article" date="2013" name="Genome Announc.">
        <title>Draft Genome Sequence of an Alphaproteobacterium, Caenispirillum salinarum AK4(T), Isolated from a Solar Saltern.</title>
        <authorList>
            <person name="Khatri I."/>
            <person name="Singh A."/>
            <person name="Korpole S."/>
            <person name="Pinnaka A.K."/>
            <person name="Subramanian S."/>
        </authorList>
    </citation>
    <scope>NUCLEOTIDE SEQUENCE [LARGE SCALE GENOMIC DNA]</scope>
    <source>
        <strain evidence="2 3">AK4</strain>
    </source>
</reference>
<evidence type="ECO:0000313" key="2">
    <source>
        <dbReference type="EMBL" id="EKV27336.1"/>
    </source>
</evidence>
<dbReference type="AlphaFoldDB" id="K9HF78"/>
<dbReference type="RefSeq" id="WP_009542234.1">
    <property type="nucleotide sequence ID" value="NZ_ANHY01000020.1"/>
</dbReference>